<dbReference type="Gene3D" id="1.10.472.10">
    <property type="entry name" value="Cyclin-like"/>
    <property type="match status" value="1"/>
</dbReference>
<accession>A0A0L0FDR4</accession>
<name>A0A0L0FDR4_9EUKA</name>
<reference evidence="1 2" key="1">
    <citation type="submission" date="2011-02" db="EMBL/GenBank/DDBJ databases">
        <title>The Genome Sequence of Sphaeroforma arctica JP610.</title>
        <authorList>
            <consortium name="The Broad Institute Genome Sequencing Platform"/>
            <person name="Russ C."/>
            <person name="Cuomo C."/>
            <person name="Young S.K."/>
            <person name="Zeng Q."/>
            <person name="Gargeya S."/>
            <person name="Alvarado L."/>
            <person name="Berlin A."/>
            <person name="Chapman S.B."/>
            <person name="Chen Z."/>
            <person name="Freedman E."/>
            <person name="Gellesch M."/>
            <person name="Goldberg J."/>
            <person name="Griggs A."/>
            <person name="Gujja S."/>
            <person name="Heilman E."/>
            <person name="Heiman D."/>
            <person name="Howarth C."/>
            <person name="Mehta T."/>
            <person name="Neiman D."/>
            <person name="Pearson M."/>
            <person name="Roberts A."/>
            <person name="Saif S."/>
            <person name="Shea T."/>
            <person name="Shenoy N."/>
            <person name="Sisk P."/>
            <person name="Stolte C."/>
            <person name="Sykes S."/>
            <person name="White J."/>
            <person name="Yandava C."/>
            <person name="Burger G."/>
            <person name="Gray M.W."/>
            <person name="Holland P.W.H."/>
            <person name="King N."/>
            <person name="Lang F.B.F."/>
            <person name="Roger A.J."/>
            <person name="Ruiz-Trillo I."/>
            <person name="Haas B."/>
            <person name="Nusbaum C."/>
            <person name="Birren B."/>
        </authorList>
    </citation>
    <scope>NUCLEOTIDE SEQUENCE [LARGE SCALE GENOMIC DNA]</scope>
    <source>
        <strain evidence="1 2">JP610</strain>
    </source>
</reference>
<dbReference type="PANTHER" id="PTHR15615:SF108">
    <property type="entry name" value="PROTEIN CNPPD1"/>
    <property type="match status" value="1"/>
</dbReference>
<dbReference type="GeneID" id="25913371"/>
<proteinExistence type="predicted"/>
<dbReference type="InterPro" id="IPR036915">
    <property type="entry name" value="Cyclin-like_sf"/>
</dbReference>
<dbReference type="EMBL" id="KQ244260">
    <property type="protein sequence ID" value="KNC74591.1"/>
    <property type="molecule type" value="Genomic_DNA"/>
</dbReference>
<protein>
    <recommendedName>
        <fullName evidence="3">Cyclin N-terminal domain-containing protein</fullName>
    </recommendedName>
</protein>
<dbReference type="PANTHER" id="PTHR15615">
    <property type="match status" value="1"/>
</dbReference>
<dbReference type="RefSeq" id="XP_014148493.1">
    <property type="nucleotide sequence ID" value="XM_014293018.1"/>
</dbReference>
<dbReference type="SUPFAM" id="SSF47954">
    <property type="entry name" value="Cyclin-like"/>
    <property type="match status" value="1"/>
</dbReference>
<dbReference type="Pfam" id="PF08613">
    <property type="entry name" value="Cyclin"/>
    <property type="match status" value="1"/>
</dbReference>
<organism evidence="1 2">
    <name type="scientific">Sphaeroforma arctica JP610</name>
    <dbReference type="NCBI Taxonomy" id="667725"/>
    <lineage>
        <taxon>Eukaryota</taxon>
        <taxon>Ichthyosporea</taxon>
        <taxon>Ichthyophonida</taxon>
        <taxon>Sphaeroforma</taxon>
    </lineage>
</organism>
<gene>
    <name evidence="1" type="ORF">SARC_12867</name>
</gene>
<dbReference type="GO" id="GO:0019901">
    <property type="term" value="F:protein kinase binding"/>
    <property type="evidence" value="ECO:0007669"/>
    <property type="project" value="InterPro"/>
</dbReference>
<keyword evidence="2" id="KW-1185">Reference proteome</keyword>
<dbReference type="InterPro" id="IPR013922">
    <property type="entry name" value="Cyclin_PHO80-like"/>
</dbReference>
<dbReference type="CDD" id="cd20557">
    <property type="entry name" value="CYCLIN_ScPCL1-like"/>
    <property type="match status" value="1"/>
</dbReference>
<evidence type="ECO:0000313" key="1">
    <source>
        <dbReference type="EMBL" id="KNC74591.1"/>
    </source>
</evidence>
<dbReference type="AlphaFoldDB" id="A0A0L0FDR4"/>
<evidence type="ECO:0000313" key="2">
    <source>
        <dbReference type="Proteomes" id="UP000054560"/>
    </source>
</evidence>
<dbReference type="Proteomes" id="UP000054560">
    <property type="component" value="Unassembled WGS sequence"/>
</dbReference>
<sequence length="260" mass="29363">MYYQQPQYAVQSLQQVESIALRNYIDARLLSLFLLRCNSVSCVCSSDHAAMSAPEFLDFCKHLVSPYGIYNITLERSTVIHALHYMFSLVESNSGIIENNACATCILVTCLVIATKFVQENGRRSNLEWARLANMKMGELNQLERQVLHLLGFDLLLPLAKYNELETLLSQDFVVSSWIEGPINKPHNRCDGSSFCCGSNMSNTLLAPRSVCTTPTILVDTVMHTSEHQFQYTTPPSAPDKRKISTVLEYSQILRQLRLC</sequence>
<evidence type="ECO:0008006" key="3">
    <source>
        <dbReference type="Google" id="ProtNLM"/>
    </source>
</evidence>